<organism evidence="1 2">
    <name type="scientific">Melipona bicolor</name>
    <dbReference type="NCBI Taxonomy" id="60889"/>
    <lineage>
        <taxon>Eukaryota</taxon>
        <taxon>Metazoa</taxon>
        <taxon>Ecdysozoa</taxon>
        <taxon>Arthropoda</taxon>
        <taxon>Hexapoda</taxon>
        <taxon>Insecta</taxon>
        <taxon>Pterygota</taxon>
        <taxon>Neoptera</taxon>
        <taxon>Endopterygota</taxon>
        <taxon>Hymenoptera</taxon>
        <taxon>Apocrita</taxon>
        <taxon>Aculeata</taxon>
        <taxon>Apoidea</taxon>
        <taxon>Anthophila</taxon>
        <taxon>Apidae</taxon>
        <taxon>Melipona</taxon>
    </lineage>
</organism>
<keyword evidence="2" id="KW-1185">Reference proteome</keyword>
<dbReference type="AlphaFoldDB" id="A0AA40KW05"/>
<comment type="caution">
    <text evidence="1">The sequence shown here is derived from an EMBL/GenBank/DDBJ whole genome shotgun (WGS) entry which is preliminary data.</text>
</comment>
<evidence type="ECO:0000313" key="2">
    <source>
        <dbReference type="Proteomes" id="UP001177670"/>
    </source>
</evidence>
<accession>A0AA40KW05</accession>
<proteinExistence type="predicted"/>
<reference evidence="1" key="1">
    <citation type="submission" date="2021-10" db="EMBL/GenBank/DDBJ databases">
        <title>Melipona bicolor Genome sequencing and assembly.</title>
        <authorList>
            <person name="Araujo N.S."/>
            <person name="Arias M.C."/>
        </authorList>
    </citation>
    <scope>NUCLEOTIDE SEQUENCE</scope>
    <source>
        <strain evidence="1">USP_2M_L1-L4_2017</strain>
        <tissue evidence="1">Whole body</tissue>
    </source>
</reference>
<protein>
    <submittedName>
        <fullName evidence="1">Uncharacterized protein</fullName>
    </submittedName>
</protein>
<sequence length="106" mass="12497">MAHRKFEKKQKQKVSSFVERSSEIREIRENPRPNTPIRICYIDPVVSTEFTRRGPTSRSGYRDPLSARDFKENVGRLVVTVEEYLFRELRVAVLACARSNRFHERA</sequence>
<dbReference type="Proteomes" id="UP001177670">
    <property type="component" value="Unassembled WGS sequence"/>
</dbReference>
<gene>
    <name evidence="1" type="ORF">K0M31_007831</name>
</gene>
<evidence type="ECO:0000313" key="1">
    <source>
        <dbReference type="EMBL" id="KAK1135060.1"/>
    </source>
</evidence>
<dbReference type="EMBL" id="JAHYIQ010000002">
    <property type="protein sequence ID" value="KAK1135060.1"/>
    <property type="molecule type" value="Genomic_DNA"/>
</dbReference>
<name>A0AA40KW05_9HYME</name>